<comment type="caution">
    <text evidence="15">The sequence shown here is derived from an EMBL/GenBank/DDBJ whole genome shotgun (WGS) entry which is preliminary data.</text>
</comment>
<keyword evidence="9" id="KW-0809">Transit peptide</keyword>
<evidence type="ECO:0000256" key="13">
    <source>
        <dbReference type="PIRNR" id="PIRNR007892"/>
    </source>
</evidence>
<comment type="similarity">
    <text evidence="4 13">Belongs to the acetyltransferase family.</text>
</comment>
<keyword evidence="10 13" id="KW-0496">Mitochondrion</keyword>
<dbReference type="PANTHER" id="PTHR23342:SF4">
    <property type="entry name" value="AMINO-ACID ACETYLTRANSFERASE, MITOCHONDRIAL"/>
    <property type="match status" value="1"/>
</dbReference>
<evidence type="ECO:0000256" key="4">
    <source>
        <dbReference type="ARBA" id="ARBA00008694"/>
    </source>
</evidence>
<evidence type="ECO:0000256" key="2">
    <source>
        <dbReference type="ARBA" id="ARBA00004173"/>
    </source>
</evidence>
<dbReference type="InterPro" id="IPR006855">
    <property type="entry name" value="Vertebrate-like_GNAT_dom"/>
</dbReference>
<comment type="subcellular location">
    <subcellularLocation>
        <location evidence="2 13">Mitochondrion</location>
    </subcellularLocation>
</comment>
<comment type="catalytic activity">
    <reaction evidence="12 13">
        <text>L-glutamate + acetyl-CoA = N-acetyl-L-glutamate + CoA + H(+)</text>
        <dbReference type="Rhea" id="RHEA:24292"/>
        <dbReference type="ChEBI" id="CHEBI:15378"/>
        <dbReference type="ChEBI" id="CHEBI:29985"/>
        <dbReference type="ChEBI" id="CHEBI:44337"/>
        <dbReference type="ChEBI" id="CHEBI:57287"/>
        <dbReference type="ChEBI" id="CHEBI:57288"/>
        <dbReference type="EC" id="2.3.1.1"/>
    </reaction>
</comment>
<comment type="function">
    <text evidence="1 13">N-acetylglutamate synthase involved in arginine biosynthesis.</text>
</comment>
<evidence type="ECO:0000256" key="12">
    <source>
        <dbReference type="ARBA" id="ARBA00048372"/>
    </source>
</evidence>
<evidence type="ECO:0000256" key="8">
    <source>
        <dbReference type="ARBA" id="ARBA00022679"/>
    </source>
</evidence>
<sequence>MFRPGRLQAAPNVWKRALSNFESRIARHETSSDDKKDLILTILSSTATKREARNYLSKYPLLKENDIYQSHRRILDSDVVSQTSKHDKLINDLLLKHSARSDIQLPEPRHKPEIQLSDTLRVALIRIPTPRRLDPETLRGIALTLRKLVQLGVSPVLVLDGKHQIAASESRLRIVNDFLHQCDTLIQTMQTENLQARTVRGLFEQENFSLPELLVVPLLHGIVPIIFPTTVKKDSTEEVMTPFETLERLVSNLCGLNEAYRRNNANDLLTVEKIIYLEDLGGIPSLERFQSSHVYINLLQEYNDIISELYIGHLDSSVRDVHVQNLTEMNQLLAIQPAATGLITTPDIATLRHGTRTTNPIIYNVLTDRPTISSSLPVNLKKTPQLNTTVIKRGTPLTIHLSDDQPDGKGIDLLEFDRQKIIDLNKLTHLINDSFGKTLDLEHYLNRVNGNIAAIIIAGDYEGGAIVTWESAGGRRVPYLDKFAVLRKLQGIPGIADIVFKSLLLAYPDELLWRSRQNNPVNKWYFDRSTSDYCIPNTNWRLFFSGSRVRTLDDLKGYVDVCSKIEPSFV</sequence>
<evidence type="ECO:0000256" key="7">
    <source>
        <dbReference type="ARBA" id="ARBA00022605"/>
    </source>
</evidence>
<evidence type="ECO:0000313" key="16">
    <source>
        <dbReference type="Proteomes" id="UP000788993"/>
    </source>
</evidence>
<dbReference type="InterPro" id="IPR011190">
    <property type="entry name" value="GlcNAc_Synth_fun"/>
</dbReference>
<gene>
    <name evidence="15" type="ORF">OGATHE_003681</name>
</gene>
<dbReference type="Gene3D" id="3.40.630.30">
    <property type="match status" value="1"/>
</dbReference>
<evidence type="ECO:0000256" key="11">
    <source>
        <dbReference type="ARBA" id="ARBA00023315"/>
    </source>
</evidence>
<name>A0A9P8T4H6_9ASCO</name>
<dbReference type="GO" id="GO:0006526">
    <property type="term" value="P:L-arginine biosynthetic process"/>
    <property type="evidence" value="ECO:0007669"/>
    <property type="project" value="TreeGrafter"/>
</dbReference>
<reference evidence="15" key="2">
    <citation type="submission" date="2021-01" db="EMBL/GenBank/DDBJ databases">
        <authorList>
            <person name="Schikora-Tamarit M.A."/>
        </authorList>
    </citation>
    <scope>NUCLEOTIDE SEQUENCE</scope>
    <source>
        <strain evidence="15">NCAIM Y.01608</strain>
    </source>
</reference>
<dbReference type="EMBL" id="JAEUBD010001178">
    <property type="protein sequence ID" value="KAH3664866.1"/>
    <property type="molecule type" value="Genomic_DNA"/>
</dbReference>
<organism evidence="15 16">
    <name type="scientific">Ogataea polymorpha</name>
    <dbReference type="NCBI Taxonomy" id="460523"/>
    <lineage>
        <taxon>Eukaryota</taxon>
        <taxon>Fungi</taxon>
        <taxon>Dikarya</taxon>
        <taxon>Ascomycota</taxon>
        <taxon>Saccharomycotina</taxon>
        <taxon>Pichiomycetes</taxon>
        <taxon>Pichiales</taxon>
        <taxon>Pichiaceae</taxon>
        <taxon>Ogataea</taxon>
    </lineage>
</organism>
<dbReference type="GO" id="GO:0004042">
    <property type="term" value="F:L-glutamate N-acetyltransferase activity"/>
    <property type="evidence" value="ECO:0007669"/>
    <property type="project" value="InterPro"/>
</dbReference>
<evidence type="ECO:0000256" key="10">
    <source>
        <dbReference type="ARBA" id="ARBA00023128"/>
    </source>
</evidence>
<feature type="domain" description="N-acetyltransferase" evidence="14">
    <location>
        <begin position="411"/>
        <end position="568"/>
    </location>
</feature>
<evidence type="ECO:0000259" key="14">
    <source>
        <dbReference type="PROSITE" id="PS51731"/>
    </source>
</evidence>
<reference evidence="15" key="1">
    <citation type="journal article" date="2021" name="Open Biol.">
        <title>Shared evolutionary footprints suggest mitochondrial oxidative damage underlies multiple complex I losses in fungi.</title>
        <authorList>
            <person name="Schikora-Tamarit M.A."/>
            <person name="Marcet-Houben M."/>
            <person name="Nosek J."/>
            <person name="Gabaldon T."/>
        </authorList>
    </citation>
    <scope>NUCLEOTIDE SEQUENCE</scope>
    <source>
        <strain evidence="15">NCAIM Y.01608</strain>
    </source>
</reference>
<evidence type="ECO:0000256" key="5">
    <source>
        <dbReference type="ARBA" id="ARBA00012697"/>
    </source>
</evidence>
<dbReference type="PANTHER" id="PTHR23342">
    <property type="entry name" value="N-ACETYLGLUTAMATE SYNTHASE"/>
    <property type="match status" value="1"/>
</dbReference>
<keyword evidence="8 13" id="KW-0808">Transferase</keyword>
<dbReference type="GO" id="GO:0006592">
    <property type="term" value="P:ornithine biosynthetic process"/>
    <property type="evidence" value="ECO:0007669"/>
    <property type="project" value="TreeGrafter"/>
</dbReference>
<proteinExistence type="inferred from homology"/>
<dbReference type="PROSITE" id="PS51731">
    <property type="entry name" value="GNAT_NAGS"/>
    <property type="match status" value="1"/>
</dbReference>
<keyword evidence="16" id="KW-1185">Reference proteome</keyword>
<evidence type="ECO:0000256" key="9">
    <source>
        <dbReference type="ARBA" id="ARBA00022946"/>
    </source>
</evidence>
<dbReference type="GO" id="GO:0005759">
    <property type="term" value="C:mitochondrial matrix"/>
    <property type="evidence" value="ECO:0007669"/>
    <property type="project" value="TreeGrafter"/>
</dbReference>
<keyword evidence="11 13" id="KW-0012">Acyltransferase</keyword>
<protein>
    <recommendedName>
        <fullName evidence="6 13">Amino-acid acetyltransferase, mitochondrial</fullName>
        <ecNumber evidence="5 13">2.3.1.1</ecNumber>
    </recommendedName>
    <alternativeName>
        <fullName evidence="13">Glutamate N-acetyltransferase</fullName>
    </alternativeName>
    <alternativeName>
        <fullName evidence="13">N-acetylglutamate synthase</fullName>
    </alternativeName>
</protein>
<evidence type="ECO:0000256" key="3">
    <source>
        <dbReference type="ARBA" id="ARBA00004925"/>
    </source>
</evidence>
<accession>A0A9P8T4H6</accession>
<dbReference type="PIRSF" id="PIRSF007892">
    <property type="entry name" value="NAGS_fungal"/>
    <property type="match status" value="1"/>
</dbReference>
<dbReference type="EC" id="2.3.1.1" evidence="5 13"/>
<evidence type="ECO:0000256" key="6">
    <source>
        <dbReference type="ARBA" id="ARBA00018802"/>
    </source>
</evidence>
<dbReference type="Proteomes" id="UP000788993">
    <property type="component" value="Unassembled WGS sequence"/>
</dbReference>
<dbReference type="AlphaFoldDB" id="A0A9P8T4H6"/>
<evidence type="ECO:0000256" key="1">
    <source>
        <dbReference type="ARBA" id="ARBA00002294"/>
    </source>
</evidence>
<keyword evidence="7 13" id="KW-0028">Amino-acid biosynthesis</keyword>
<evidence type="ECO:0000313" key="15">
    <source>
        <dbReference type="EMBL" id="KAH3664866.1"/>
    </source>
</evidence>
<comment type="pathway">
    <text evidence="3 13">Amino-acid biosynthesis; L-arginine biosynthesis; N(2)-acetyl-L-ornithine from L-glutamate: step 1/4.</text>
</comment>
<dbReference type="Pfam" id="PF04768">
    <property type="entry name" value="NAT"/>
    <property type="match status" value="1"/>
</dbReference>